<dbReference type="EMBL" id="UGQB01000004">
    <property type="protein sequence ID" value="STZ09665.1"/>
    <property type="molecule type" value="Genomic_DNA"/>
</dbReference>
<evidence type="ECO:0000259" key="2">
    <source>
        <dbReference type="Pfam" id="PF20434"/>
    </source>
</evidence>
<name>A0A378R343_9GAMM</name>
<dbReference type="InterPro" id="IPR029058">
    <property type="entry name" value="AB_hydrolase_fold"/>
</dbReference>
<evidence type="ECO:0000256" key="1">
    <source>
        <dbReference type="ARBA" id="ARBA00022801"/>
    </source>
</evidence>
<sequence>MALALSACQTTTQSANTAIDQAIRANSKASTHHTKQMATANKLDHISHANVAYDNINERQKMDIYLPKNHRGNAPVVFYLHGVGFITGDKMEVMGGSHKNVEEMIKRLLDNGYAVVSVGYRFLPNALLNEISNDVTKAFEFVRKNGKQYGLDGNRIAVMGESAGGHLVQ</sequence>
<dbReference type="Gene3D" id="3.40.50.1820">
    <property type="entry name" value="alpha/beta hydrolase"/>
    <property type="match status" value="1"/>
</dbReference>
<dbReference type="InterPro" id="IPR049492">
    <property type="entry name" value="BD-FAE-like_dom"/>
</dbReference>
<dbReference type="InterPro" id="IPR050300">
    <property type="entry name" value="GDXG_lipolytic_enzyme"/>
</dbReference>
<dbReference type="GO" id="GO:0016787">
    <property type="term" value="F:hydrolase activity"/>
    <property type="evidence" value="ECO:0007669"/>
    <property type="project" value="UniProtKB-KW"/>
</dbReference>
<dbReference type="Pfam" id="PF20434">
    <property type="entry name" value="BD-FAE"/>
    <property type="match status" value="1"/>
</dbReference>
<organism evidence="3 4">
    <name type="scientific">Moraxella caprae</name>
    <dbReference type="NCBI Taxonomy" id="90240"/>
    <lineage>
        <taxon>Bacteria</taxon>
        <taxon>Pseudomonadati</taxon>
        <taxon>Pseudomonadota</taxon>
        <taxon>Gammaproteobacteria</taxon>
        <taxon>Moraxellales</taxon>
        <taxon>Moraxellaceae</taxon>
        <taxon>Moraxella</taxon>
    </lineage>
</organism>
<dbReference type="SUPFAM" id="SSF53474">
    <property type="entry name" value="alpha/beta-Hydrolases"/>
    <property type="match status" value="1"/>
</dbReference>
<dbReference type="STRING" id="1122244.GCA_000426885_00785"/>
<feature type="domain" description="BD-FAE-like" evidence="2">
    <location>
        <begin position="62"/>
        <end position="168"/>
    </location>
</feature>
<proteinExistence type="predicted"/>
<dbReference type="PANTHER" id="PTHR48081:SF13">
    <property type="entry name" value="ALPHA_BETA HYDROLASE"/>
    <property type="match status" value="1"/>
</dbReference>
<dbReference type="PANTHER" id="PTHR48081">
    <property type="entry name" value="AB HYDROLASE SUPERFAMILY PROTEIN C4A8.06C"/>
    <property type="match status" value="1"/>
</dbReference>
<accession>A0A378R343</accession>
<keyword evidence="1" id="KW-0378">Hydrolase</keyword>
<gene>
    <name evidence="3" type="ORF">NCTC12877_02688</name>
</gene>
<evidence type="ECO:0000313" key="4">
    <source>
        <dbReference type="Proteomes" id="UP000254065"/>
    </source>
</evidence>
<protein>
    <submittedName>
        <fullName evidence="3">Acetyl esterase</fullName>
    </submittedName>
</protein>
<reference evidence="3 4" key="1">
    <citation type="submission" date="2018-06" db="EMBL/GenBank/DDBJ databases">
        <authorList>
            <consortium name="Pathogen Informatics"/>
            <person name="Doyle S."/>
        </authorList>
    </citation>
    <scope>NUCLEOTIDE SEQUENCE [LARGE SCALE GENOMIC DNA]</scope>
    <source>
        <strain evidence="3 4">NCTC12877</strain>
    </source>
</reference>
<dbReference type="AlphaFoldDB" id="A0A378R343"/>
<evidence type="ECO:0000313" key="3">
    <source>
        <dbReference type="EMBL" id="STZ09665.1"/>
    </source>
</evidence>
<keyword evidence="4" id="KW-1185">Reference proteome</keyword>
<dbReference type="Proteomes" id="UP000254065">
    <property type="component" value="Unassembled WGS sequence"/>
</dbReference>